<feature type="binding site" evidence="7">
    <location>
        <begin position="118"/>
        <end position="125"/>
    </location>
    <ligand>
        <name>ATP</name>
        <dbReference type="ChEBI" id="CHEBI:30616"/>
    </ligand>
</feature>
<feature type="binding site" evidence="7">
    <location>
        <position position="88"/>
    </location>
    <ligand>
        <name>ATP</name>
        <dbReference type="ChEBI" id="CHEBI:30616"/>
    </ligand>
</feature>
<name>L0ADJ2_CALLD</name>
<feature type="coiled-coil region" evidence="8">
    <location>
        <begin position="440"/>
        <end position="467"/>
    </location>
</feature>
<evidence type="ECO:0000313" key="11">
    <source>
        <dbReference type="Proteomes" id="UP000010469"/>
    </source>
</evidence>
<dbReference type="InterPro" id="IPR020568">
    <property type="entry name" value="Ribosomal_Su5_D2-typ_SF"/>
</dbReference>
<dbReference type="eggNOG" id="arCOG01165">
    <property type="taxonomic scope" value="Archaea"/>
</dbReference>
<dbReference type="Proteomes" id="UP000010469">
    <property type="component" value="Chromosome"/>
</dbReference>
<dbReference type="HOGENOM" id="CLU_006403_1_0_2"/>
<dbReference type="Pfam" id="PF09239">
    <property type="entry name" value="Topo-VIb_trans"/>
    <property type="match status" value="1"/>
</dbReference>
<dbReference type="STRING" id="1056495.Calag_1391"/>
<comment type="subunit">
    <text evidence="6 7">Homodimer. Heterotetramer of two Top6A and two Top6B chains.</text>
</comment>
<dbReference type="SUPFAM" id="SSF46946">
    <property type="entry name" value="S13-like H2TH domain"/>
    <property type="match status" value="1"/>
</dbReference>
<evidence type="ECO:0000256" key="4">
    <source>
        <dbReference type="ARBA" id="ARBA00023125"/>
    </source>
</evidence>
<dbReference type="SMART" id="SM00387">
    <property type="entry name" value="HATPase_c"/>
    <property type="match status" value="1"/>
</dbReference>
<dbReference type="InterPro" id="IPR003594">
    <property type="entry name" value="HATPase_dom"/>
</dbReference>
<keyword evidence="1 7" id="KW-0547">Nucleotide-binding</keyword>
<dbReference type="InterPro" id="IPR005734">
    <property type="entry name" value="TopoVI_B"/>
</dbReference>
<dbReference type="SUPFAM" id="SSF55874">
    <property type="entry name" value="ATPase domain of HSP90 chaperone/DNA topoisomerase II/histidine kinase"/>
    <property type="match status" value="1"/>
</dbReference>
<accession>L0ADJ2</accession>
<dbReference type="CDD" id="cd00823">
    <property type="entry name" value="TopoIIB_Trans"/>
    <property type="match status" value="1"/>
</dbReference>
<dbReference type="AlphaFoldDB" id="L0ADJ2"/>
<dbReference type="FunCoup" id="L0ADJ2">
    <property type="interactions" value="20"/>
</dbReference>
<comment type="function">
    <text evidence="7">Relaxes both positive and negative superturns and exhibits a strong decatenase activity.</text>
</comment>
<keyword evidence="4 7" id="KW-0238">DNA-binding</keyword>
<protein>
    <recommendedName>
        <fullName evidence="7">Type 2 DNA topoisomerase 6 subunit B</fullName>
        <ecNumber evidence="7">5.6.2.2</ecNumber>
    </recommendedName>
    <alternativeName>
        <fullName evidence="7">Type II DNA topoisomerase VI subunit B</fullName>
        <shortName evidence="7">TopoVI-B</shortName>
    </alternativeName>
</protein>
<dbReference type="NCBIfam" id="TIGR01052">
    <property type="entry name" value="top6b"/>
    <property type="match status" value="1"/>
</dbReference>
<keyword evidence="3 7" id="KW-0799">Topoisomerase</keyword>
<organism evidence="10 11">
    <name type="scientific">Caldisphaera lagunensis (strain DSM 15908 / JCM 11604 / ANMR 0165 / IC-154)</name>
    <dbReference type="NCBI Taxonomy" id="1056495"/>
    <lineage>
        <taxon>Archaea</taxon>
        <taxon>Thermoproteota</taxon>
        <taxon>Thermoprotei</taxon>
        <taxon>Acidilobales</taxon>
        <taxon>Caldisphaeraceae</taxon>
        <taxon>Caldisphaera</taxon>
    </lineage>
</organism>
<dbReference type="Gene3D" id="1.10.8.50">
    <property type="match status" value="1"/>
</dbReference>
<dbReference type="PANTHER" id="PTHR48444">
    <property type="entry name" value="DNA TOPOISOMERASE 6 SUBUNIT B"/>
    <property type="match status" value="1"/>
</dbReference>
<dbReference type="GO" id="GO:0005524">
    <property type="term" value="F:ATP binding"/>
    <property type="evidence" value="ECO:0007669"/>
    <property type="project" value="UniProtKB-UniRule"/>
</dbReference>
<dbReference type="InterPro" id="IPR015320">
    <property type="entry name" value="TopoVI_B_transducer"/>
</dbReference>
<dbReference type="SUPFAM" id="SSF54211">
    <property type="entry name" value="Ribosomal protein S5 domain 2-like"/>
    <property type="match status" value="1"/>
</dbReference>
<evidence type="ECO:0000256" key="7">
    <source>
        <dbReference type="HAMAP-Rule" id="MF_00322"/>
    </source>
</evidence>
<evidence type="ECO:0000256" key="6">
    <source>
        <dbReference type="ARBA" id="ARBA00063696"/>
    </source>
</evidence>
<dbReference type="GO" id="GO:0003918">
    <property type="term" value="F:DNA topoisomerase type II (double strand cut, ATP-hydrolyzing) activity"/>
    <property type="evidence" value="ECO:0007669"/>
    <property type="project" value="UniProtKB-UniRule"/>
</dbReference>
<evidence type="ECO:0000256" key="8">
    <source>
        <dbReference type="SAM" id="Coils"/>
    </source>
</evidence>
<dbReference type="GO" id="GO:0006260">
    <property type="term" value="P:DNA replication"/>
    <property type="evidence" value="ECO:0007669"/>
    <property type="project" value="UniProtKB-UniRule"/>
</dbReference>
<evidence type="ECO:0000259" key="9">
    <source>
        <dbReference type="SMART" id="SM00387"/>
    </source>
</evidence>
<dbReference type="InterPro" id="IPR014721">
    <property type="entry name" value="Ribsml_uS5_D2-typ_fold_subgr"/>
</dbReference>
<gene>
    <name evidence="7" type="primary">top6B</name>
    <name evidence="10" type="ordered locus">Calag_1391</name>
</gene>
<dbReference type="GO" id="GO:0006265">
    <property type="term" value="P:DNA topological change"/>
    <property type="evidence" value="ECO:0007669"/>
    <property type="project" value="UniProtKB-UniRule"/>
</dbReference>
<proteinExistence type="inferred from homology"/>
<evidence type="ECO:0000256" key="1">
    <source>
        <dbReference type="ARBA" id="ARBA00022741"/>
    </source>
</evidence>
<evidence type="ECO:0000313" key="10">
    <source>
        <dbReference type="EMBL" id="AFZ71100.1"/>
    </source>
</evidence>
<evidence type="ECO:0000256" key="2">
    <source>
        <dbReference type="ARBA" id="ARBA00022840"/>
    </source>
</evidence>
<dbReference type="EMBL" id="CP003378">
    <property type="protein sequence ID" value="AFZ71100.1"/>
    <property type="molecule type" value="Genomic_DNA"/>
</dbReference>
<dbReference type="Pfam" id="PF02518">
    <property type="entry name" value="HATPase_c"/>
    <property type="match status" value="1"/>
</dbReference>
<dbReference type="PANTHER" id="PTHR48444:SF1">
    <property type="entry name" value="DNA TOPOISOMERASE 6 SUBUNIT B"/>
    <property type="match status" value="1"/>
</dbReference>
<dbReference type="KEGG" id="clg:Calag_1391"/>
<dbReference type="EC" id="5.6.2.2" evidence="7"/>
<dbReference type="FunFam" id="3.30.565.10:FF:000062">
    <property type="entry name" value="Type 2 DNA topoisomerase 6 subunit B"/>
    <property type="match status" value="1"/>
</dbReference>
<comment type="catalytic activity">
    <reaction evidence="7">
        <text>ATP-dependent breakage, passage and rejoining of double-stranded DNA.</text>
        <dbReference type="EC" id="5.6.2.2"/>
    </reaction>
</comment>
<sequence length="555" mass="63224">MSAEAEEKIKAQEKYREMSIAEFFAKNKELAGFSNTTRALYQTIRELVENSLDATDTHSILPEIRISLRELEAATDDKPAKYEVSVEDNGIGVPPNEIANAFGKVLYSSKYVIRQTRGMYGLGIKAAILYSQMTTGQPVFIISSMDSSENIYYRKLLIDIKKNEPVIIEEGQLIKKNNWHGTKVYLTLEGDWTRAKPKIIEYIKRIALISPYAEIIFETPDNEIFYFPRVTKKIPKPPSEAKPHPHGIDIEQLKAMISFTKTKTLLEFMTEEFQTIGEITARKFLESMGLDPNMNPKSLIEKGNSKLLQTLSTGLRTYKGFRPPRSEYLSPIGEELIEVGLKRLFNPEWVKAITRQAKAYEGHPFIVEAGIAYGGNIPPSEEPVLLRYANKIPLLYEEREDVSYKVVSSINWKIYNIEEPMPLVVLVHVASTKIPYKGVGKESLSEVSELESEIRNAIQEIARSLRLYISKRNSEHILREKIVTISKYIPEIARSLSVLSIPPEKWGNNKNNDKDLVERLIKIVSRSIEFPKIDGKEEDPEKVVRSVIANVKLEQ</sequence>
<feature type="binding site" evidence="7">
    <location>
        <position position="441"/>
    </location>
    <ligand>
        <name>ATP</name>
        <dbReference type="ChEBI" id="CHEBI:30616"/>
    </ligand>
</feature>
<feature type="binding site" evidence="7">
    <location>
        <position position="50"/>
    </location>
    <ligand>
        <name>ATP</name>
        <dbReference type="ChEBI" id="CHEBI:30616"/>
    </ligand>
</feature>
<keyword evidence="11" id="KW-1185">Reference proteome</keyword>
<dbReference type="HAMAP" id="MF_00322">
    <property type="entry name" value="Top6B"/>
    <property type="match status" value="1"/>
</dbReference>
<dbReference type="PIRSF" id="PIRSF006553">
    <property type="entry name" value="TopoVI_B"/>
    <property type="match status" value="1"/>
</dbReference>
<evidence type="ECO:0000256" key="5">
    <source>
        <dbReference type="ARBA" id="ARBA00023235"/>
    </source>
</evidence>
<dbReference type="InParanoid" id="L0ADJ2"/>
<keyword evidence="8" id="KW-0175">Coiled coil</keyword>
<keyword evidence="2 7" id="KW-0067">ATP-binding</keyword>
<feature type="domain" description="Histidine kinase/HSP90-like ATPase" evidence="9">
    <location>
        <begin position="35"/>
        <end position="164"/>
    </location>
</feature>
<reference evidence="11" key="1">
    <citation type="submission" date="2012-03" db="EMBL/GenBank/DDBJ databases">
        <title>Complete genome of Caldisphaera lagunensis DSM 15908.</title>
        <authorList>
            <person name="Lucas S."/>
            <person name="Copeland A."/>
            <person name="Lapidus A."/>
            <person name="Glavina del Rio T."/>
            <person name="Dalin E."/>
            <person name="Tice H."/>
            <person name="Bruce D."/>
            <person name="Goodwin L."/>
            <person name="Pitluck S."/>
            <person name="Peters L."/>
            <person name="Mikhailova N."/>
            <person name="Teshima H."/>
            <person name="Kyrpides N."/>
            <person name="Mavromatis K."/>
            <person name="Ivanova N."/>
            <person name="Brettin T."/>
            <person name="Detter J.C."/>
            <person name="Han C."/>
            <person name="Larimer F."/>
            <person name="Land M."/>
            <person name="Hauser L."/>
            <person name="Markowitz V."/>
            <person name="Cheng J.-F."/>
            <person name="Hugenholtz P."/>
            <person name="Woyke T."/>
            <person name="Wu D."/>
            <person name="Spring S."/>
            <person name="Schroeder M."/>
            <person name="Brambilla E."/>
            <person name="Klenk H.-P."/>
            <person name="Eisen J.A."/>
        </authorList>
    </citation>
    <scope>NUCLEOTIDE SEQUENCE [LARGE SCALE GENOMIC DNA]</scope>
    <source>
        <strain evidence="11">DSM 15908 / JCM 11604 / IC-154</strain>
    </source>
</reference>
<dbReference type="NCBIfam" id="NF003218">
    <property type="entry name" value="PRK04184.1"/>
    <property type="match status" value="1"/>
</dbReference>
<keyword evidence="5 7" id="KW-0413">Isomerase</keyword>
<dbReference type="InterPro" id="IPR010979">
    <property type="entry name" value="Ribosomal_uS13-like_H2TH"/>
</dbReference>
<dbReference type="Gene3D" id="3.30.565.10">
    <property type="entry name" value="Histidine kinase-like ATPase, C-terminal domain"/>
    <property type="match status" value="1"/>
</dbReference>
<dbReference type="GO" id="GO:0003677">
    <property type="term" value="F:DNA binding"/>
    <property type="evidence" value="ECO:0007669"/>
    <property type="project" value="UniProtKB-UniRule"/>
</dbReference>
<dbReference type="OrthoDB" id="65493at2157"/>
<dbReference type="InterPro" id="IPR036890">
    <property type="entry name" value="HATPase_C_sf"/>
</dbReference>
<dbReference type="Gene3D" id="3.30.230.10">
    <property type="match status" value="1"/>
</dbReference>
<comment type="similarity">
    <text evidence="7">Belongs to the TOP6B family.</text>
</comment>
<evidence type="ECO:0000256" key="3">
    <source>
        <dbReference type="ARBA" id="ARBA00023029"/>
    </source>
</evidence>
<feature type="binding site" evidence="7">
    <location>
        <begin position="109"/>
        <end position="110"/>
    </location>
    <ligand>
        <name>ATP</name>
        <dbReference type="ChEBI" id="CHEBI:30616"/>
    </ligand>
</feature>